<dbReference type="EMBL" id="JACHHY010000004">
    <property type="protein sequence ID" value="MBB5017593.1"/>
    <property type="molecule type" value="Genomic_DNA"/>
</dbReference>
<name>A0A840MN30_9PROT</name>
<dbReference type="Proteomes" id="UP000575898">
    <property type="component" value="Unassembled WGS sequence"/>
</dbReference>
<dbReference type="GO" id="GO:0003677">
    <property type="term" value="F:DNA binding"/>
    <property type="evidence" value="ECO:0007669"/>
    <property type="project" value="InterPro"/>
</dbReference>
<comment type="caution">
    <text evidence="1">The sequence shown here is derived from an EMBL/GenBank/DDBJ whole genome shotgun (WGS) entry which is preliminary data.</text>
</comment>
<protein>
    <submittedName>
        <fullName evidence="1">Uncharacterized protein</fullName>
    </submittedName>
</protein>
<dbReference type="SUPFAM" id="SSF47413">
    <property type="entry name" value="lambda repressor-like DNA-binding domains"/>
    <property type="match status" value="1"/>
</dbReference>
<keyword evidence="2" id="KW-1185">Reference proteome</keyword>
<dbReference type="AlphaFoldDB" id="A0A840MN30"/>
<evidence type="ECO:0000313" key="2">
    <source>
        <dbReference type="Proteomes" id="UP000575898"/>
    </source>
</evidence>
<proteinExistence type="predicted"/>
<accession>A0A840MN30</accession>
<evidence type="ECO:0000313" key="1">
    <source>
        <dbReference type="EMBL" id="MBB5017593.1"/>
    </source>
</evidence>
<gene>
    <name evidence="1" type="ORF">HNQ59_000862</name>
</gene>
<sequence>MIVKLHEQTRITLAIRKAIQRANCTQAQVAARHNITIDTIRQWKSLDSDRRSLSHGPSAVNHADAG</sequence>
<organism evidence="1 2">
    <name type="scientific">Chitinivorax tropicus</name>
    <dbReference type="NCBI Taxonomy" id="714531"/>
    <lineage>
        <taxon>Bacteria</taxon>
        <taxon>Pseudomonadati</taxon>
        <taxon>Pseudomonadota</taxon>
        <taxon>Betaproteobacteria</taxon>
        <taxon>Chitinivorax</taxon>
    </lineage>
</organism>
<dbReference type="InterPro" id="IPR010982">
    <property type="entry name" value="Lambda_DNA-bd_dom_sf"/>
</dbReference>
<reference evidence="1 2" key="1">
    <citation type="submission" date="2020-08" db="EMBL/GenBank/DDBJ databases">
        <title>Genomic Encyclopedia of Type Strains, Phase IV (KMG-IV): sequencing the most valuable type-strain genomes for metagenomic binning, comparative biology and taxonomic classification.</title>
        <authorList>
            <person name="Goeker M."/>
        </authorList>
    </citation>
    <scope>NUCLEOTIDE SEQUENCE [LARGE SCALE GENOMIC DNA]</scope>
    <source>
        <strain evidence="1 2">DSM 27165</strain>
    </source>
</reference>